<evidence type="ECO:0000256" key="1">
    <source>
        <dbReference type="SAM" id="MobiDB-lite"/>
    </source>
</evidence>
<feature type="compositionally biased region" description="Low complexity" evidence="1">
    <location>
        <begin position="8"/>
        <end position="17"/>
    </location>
</feature>
<reference evidence="2" key="1">
    <citation type="journal article" date="2019" name="Sci. Rep.">
        <title>Draft genome of Tanacetum cinerariifolium, the natural source of mosquito coil.</title>
        <authorList>
            <person name="Yamashiro T."/>
            <person name="Shiraishi A."/>
            <person name="Satake H."/>
            <person name="Nakayama K."/>
        </authorList>
    </citation>
    <scope>NUCLEOTIDE SEQUENCE</scope>
</reference>
<sequence>HHARVRAGRAGAPAQRRLSPAGARQCHPRGDGKPAGAARWRAPVQYQPGDGLRPAEGAAPRCGA</sequence>
<accession>A0A699XGV0</accession>
<name>A0A699XGV0_TANCI</name>
<dbReference type="EMBL" id="BKCJ011861805">
    <property type="protein sequence ID" value="GFD59165.1"/>
    <property type="molecule type" value="Genomic_DNA"/>
</dbReference>
<feature type="region of interest" description="Disordered" evidence="1">
    <location>
        <begin position="1"/>
        <end position="64"/>
    </location>
</feature>
<gene>
    <name evidence="2" type="ORF">Tci_931134</name>
</gene>
<dbReference type="AlphaFoldDB" id="A0A699XGV0"/>
<feature type="non-terminal residue" evidence="2">
    <location>
        <position position="1"/>
    </location>
</feature>
<protein>
    <submittedName>
        <fullName evidence="2">Uncharacterized protein</fullName>
    </submittedName>
</protein>
<evidence type="ECO:0000313" key="2">
    <source>
        <dbReference type="EMBL" id="GFD59165.1"/>
    </source>
</evidence>
<comment type="caution">
    <text evidence="2">The sequence shown here is derived from an EMBL/GenBank/DDBJ whole genome shotgun (WGS) entry which is preliminary data.</text>
</comment>
<proteinExistence type="predicted"/>
<organism evidence="2">
    <name type="scientific">Tanacetum cinerariifolium</name>
    <name type="common">Dalmatian daisy</name>
    <name type="synonym">Chrysanthemum cinerariifolium</name>
    <dbReference type="NCBI Taxonomy" id="118510"/>
    <lineage>
        <taxon>Eukaryota</taxon>
        <taxon>Viridiplantae</taxon>
        <taxon>Streptophyta</taxon>
        <taxon>Embryophyta</taxon>
        <taxon>Tracheophyta</taxon>
        <taxon>Spermatophyta</taxon>
        <taxon>Magnoliopsida</taxon>
        <taxon>eudicotyledons</taxon>
        <taxon>Gunneridae</taxon>
        <taxon>Pentapetalae</taxon>
        <taxon>asterids</taxon>
        <taxon>campanulids</taxon>
        <taxon>Asterales</taxon>
        <taxon>Asteraceae</taxon>
        <taxon>Asteroideae</taxon>
        <taxon>Anthemideae</taxon>
        <taxon>Anthemidinae</taxon>
        <taxon>Tanacetum</taxon>
    </lineage>
</organism>
<feature type="non-terminal residue" evidence="2">
    <location>
        <position position="64"/>
    </location>
</feature>